<dbReference type="Gene3D" id="1.10.110.10">
    <property type="entry name" value="Plant lipid-transfer and hydrophobic proteins"/>
    <property type="match status" value="1"/>
</dbReference>
<reference evidence="1 2" key="1">
    <citation type="submission" date="2019-04" db="EMBL/GenBank/DDBJ databases">
        <title>An improved genome assembly and genetic linkage map for asparagus bean, Vigna unguiculata ssp. sesquipedialis.</title>
        <authorList>
            <person name="Xia Q."/>
            <person name="Zhang R."/>
            <person name="Dong Y."/>
        </authorList>
    </citation>
    <scope>NUCLEOTIDE SEQUENCE [LARGE SCALE GENOMIC DNA]</scope>
    <source>
        <tissue evidence="1">Leaf</tissue>
    </source>
</reference>
<dbReference type="SUPFAM" id="SSF47699">
    <property type="entry name" value="Bifunctional inhibitor/lipid-transfer protein/seed storage 2S albumin"/>
    <property type="match status" value="1"/>
</dbReference>
<proteinExistence type="predicted"/>
<evidence type="ECO:0000313" key="1">
    <source>
        <dbReference type="EMBL" id="QCE01617.1"/>
    </source>
</evidence>
<name>A0A4D6MNR3_VIGUN</name>
<organism evidence="1 2">
    <name type="scientific">Vigna unguiculata</name>
    <name type="common">Cowpea</name>
    <dbReference type="NCBI Taxonomy" id="3917"/>
    <lineage>
        <taxon>Eukaryota</taxon>
        <taxon>Viridiplantae</taxon>
        <taxon>Streptophyta</taxon>
        <taxon>Embryophyta</taxon>
        <taxon>Tracheophyta</taxon>
        <taxon>Spermatophyta</taxon>
        <taxon>Magnoliopsida</taxon>
        <taxon>eudicotyledons</taxon>
        <taxon>Gunneridae</taxon>
        <taxon>Pentapetalae</taxon>
        <taxon>rosids</taxon>
        <taxon>fabids</taxon>
        <taxon>Fabales</taxon>
        <taxon>Fabaceae</taxon>
        <taxon>Papilionoideae</taxon>
        <taxon>50 kb inversion clade</taxon>
        <taxon>NPAAA clade</taxon>
        <taxon>indigoferoid/millettioid clade</taxon>
        <taxon>Phaseoleae</taxon>
        <taxon>Vigna</taxon>
    </lineage>
</organism>
<protein>
    <submittedName>
        <fullName evidence="1">Uncharacterized protein</fullName>
    </submittedName>
</protein>
<accession>A0A4D6MNR3</accession>
<gene>
    <name evidence="1" type="ORF">DEO72_LG7g2916</name>
</gene>
<keyword evidence="2" id="KW-1185">Reference proteome</keyword>
<dbReference type="EMBL" id="CP039351">
    <property type="protein sequence ID" value="QCE01617.1"/>
    <property type="molecule type" value="Genomic_DNA"/>
</dbReference>
<dbReference type="Proteomes" id="UP000501690">
    <property type="component" value="Linkage Group LG7"/>
</dbReference>
<evidence type="ECO:0000313" key="2">
    <source>
        <dbReference type="Proteomes" id="UP000501690"/>
    </source>
</evidence>
<dbReference type="AlphaFoldDB" id="A0A4D6MNR3"/>
<sequence length="72" mass="8169">MLEISDQGLYEIILWTPTKEEQQAACTCLNKAFSYVPNLDMNRANSLSKDCKFNVHHPNSDDDLDCKFSPSS</sequence>
<dbReference type="InterPro" id="IPR036312">
    <property type="entry name" value="Bifun_inhib/LTP/seed_sf"/>
</dbReference>